<gene>
    <name evidence="19" type="ordered locus">glr0353</name>
</gene>
<dbReference type="Gene3D" id="2.40.170.20">
    <property type="entry name" value="TonB-dependent receptor, beta-barrel domain"/>
    <property type="match status" value="1"/>
</dbReference>
<dbReference type="FunFam" id="2.170.130.10:FF:000001">
    <property type="entry name" value="Catecholate siderophore TonB-dependent receptor"/>
    <property type="match status" value="1"/>
</dbReference>
<dbReference type="PROSITE" id="PS52016">
    <property type="entry name" value="TONB_DEPENDENT_REC_3"/>
    <property type="match status" value="1"/>
</dbReference>
<evidence type="ECO:0000256" key="9">
    <source>
        <dbReference type="ARBA" id="ARBA00023065"/>
    </source>
</evidence>
<keyword evidence="3 13" id="KW-0813">Transport</keyword>
<evidence type="ECO:0000313" key="19">
    <source>
        <dbReference type="EMBL" id="BAC88294.1"/>
    </source>
</evidence>
<dbReference type="PANTHER" id="PTHR32552">
    <property type="entry name" value="FERRICHROME IRON RECEPTOR-RELATED"/>
    <property type="match status" value="1"/>
</dbReference>
<keyword evidence="19" id="KW-0675">Receptor</keyword>
<feature type="domain" description="TonB-dependent receptor-like beta-barrel" evidence="17">
    <location>
        <begin position="286"/>
        <end position="714"/>
    </location>
</feature>
<keyword evidence="4 13" id="KW-1134">Transmembrane beta strand</keyword>
<evidence type="ECO:0000256" key="11">
    <source>
        <dbReference type="ARBA" id="ARBA00023136"/>
    </source>
</evidence>
<comment type="subcellular location">
    <subcellularLocation>
        <location evidence="1 13">Cell outer membrane</location>
        <topology evidence="1 13">Multi-pass membrane protein</topology>
    </subcellularLocation>
</comment>
<accession>Q7NNQ7</accession>
<sequence length="745" mass="82200">MRSGLQGIRCGSLVTLAWAVFVGCSSQLFAASVATAGGVVSIPRKADLQPVRTEARELLASPLAQAVPAASAPEPTAQRPPDDAEDLDEVTVTGERRRRYLVPDTSTATKIDTPIRDLPLSIQVVPQQVLEDRKVRNVTEAVETVSGVVDGGDLFGAPSGARIIRGFEQSGNFRNGYRDVGYYALTGVGTIEQVEVLKGPASVLFGAVEPGGLINVVTKRPLSEPYYNVAIQAGNLGYYQPSIDLSGPLNSDKTLLYRVNANYQGLDGFQNFVTTNLTTISPTVTWKLGDKTVLNLHYEYIRFFANPPESYAVLLSDGRMTPRNLYLSYPSLAFNDIVTQKYGYSLSHQFNDDWQIRNSFSVAASNTKEAQVYGTSLVSDRFVDIDAYDLKYAQDNYFGQIDLIGKFKTGSISHQLLLGFDFNRFVDVYNGYFNTDLPALDILNPNYNIPKPDYVPFFDFYQPIQSYGVYLQDQVTFLDNLKLLVGGRLDWVSQKFATGTPDAPIQNDSAFSPRIGLVYQPSESVSLYTSYSQSFNPTQGFNPDGAAFKPTKGAQYEAGIKVDFLDRRLSTTLAAYQIIKENVRTVDPNNPLFSIQVGEQRSQGIELDFAGQVLPGWKIIGSYAYTDGEVTGDNLIPAGNKLRNVPEHQASLWTTYEIPQGNLKGLGFGLGLFYVGSRAGDLPNTFTLPDYLRTDAKLYYRNSGLNAAINIRNLFDMDYVRSSFNNIFLQRGAPLTITCSIGWEL</sequence>
<evidence type="ECO:0000256" key="16">
    <source>
        <dbReference type="SAM" id="SignalP"/>
    </source>
</evidence>
<keyword evidence="11 13" id="KW-0472">Membrane</keyword>
<dbReference type="NCBIfam" id="TIGR01783">
    <property type="entry name" value="TonB-siderophor"/>
    <property type="match status" value="1"/>
</dbReference>
<evidence type="ECO:0000256" key="10">
    <source>
        <dbReference type="ARBA" id="ARBA00023077"/>
    </source>
</evidence>
<dbReference type="PhylomeDB" id="Q7NNQ7"/>
<evidence type="ECO:0000256" key="6">
    <source>
        <dbReference type="ARBA" id="ARBA00022692"/>
    </source>
</evidence>
<dbReference type="EnsemblBacteria" id="BAC88294">
    <property type="protein sequence ID" value="BAC88294"/>
    <property type="gene ID" value="BAC88294"/>
</dbReference>
<dbReference type="Pfam" id="PF07715">
    <property type="entry name" value="Plug"/>
    <property type="match status" value="1"/>
</dbReference>
<keyword evidence="12 13" id="KW-0998">Cell outer membrane</keyword>
<dbReference type="GO" id="GO:0033214">
    <property type="term" value="P:siderophore-iron import into cell"/>
    <property type="evidence" value="ECO:0000318"/>
    <property type="project" value="GO_Central"/>
</dbReference>
<keyword evidence="10 14" id="KW-0798">TonB box</keyword>
<evidence type="ECO:0000256" key="1">
    <source>
        <dbReference type="ARBA" id="ARBA00004571"/>
    </source>
</evidence>
<dbReference type="OrthoDB" id="503423at2"/>
<evidence type="ECO:0000313" key="20">
    <source>
        <dbReference type="Proteomes" id="UP000000557"/>
    </source>
</evidence>
<evidence type="ECO:0000256" key="5">
    <source>
        <dbReference type="ARBA" id="ARBA00022496"/>
    </source>
</evidence>
<organism evidence="19 20">
    <name type="scientific">Gloeobacter violaceus (strain ATCC 29082 / PCC 7421)</name>
    <dbReference type="NCBI Taxonomy" id="251221"/>
    <lineage>
        <taxon>Bacteria</taxon>
        <taxon>Bacillati</taxon>
        <taxon>Cyanobacteriota</taxon>
        <taxon>Cyanophyceae</taxon>
        <taxon>Gloeobacterales</taxon>
        <taxon>Gloeobacteraceae</taxon>
        <taxon>Gloeobacter</taxon>
    </lineage>
</organism>
<dbReference type="HOGENOM" id="CLU_008287_9_4_3"/>
<dbReference type="eggNOG" id="COG4774">
    <property type="taxonomic scope" value="Bacteria"/>
</dbReference>
<dbReference type="InterPro" id="IPR012910">
    <property type="entry name" value="Plug_dom"/>
</dbReference>
<keyword evidence="9" id="KW-0406">Ion transport</keyword>
<feature type="region of interest" description="Disordered" evidence="15">
    <location>
        <begin position="65"/>
        <end position="89"/>
    </location>
</feature>
<feature type="chain" id="PRO_5004289242" evidence="16">
    <location>
        <begin position="31"/>
        <end position="745"/>
    </location>
</feature>
<keyword evidence="7 16" id="KW-0732">Signal</keyword>
<dbReference type="InterPro" id="IPR010105">
    <property type="entry name" value="TonB_sidphr_rcpt"/>
</dbReference>
<evidence type="ECO:0000256" key="12">
    <source>
        <dbReference type="ARBA" id="ARBA00023237"/>
    </source>
</evidence>
<dbReference type="EMBL" id="BA000045">
    <property type="protein sequence ID" value="BAC88294.1"/>
    <property type="molecule type" value="Genomic_DNA"/>
</dbReference>
<dbReference type="InterPro" id="IPR039426">
    <property type="entry name" value="TonB-dep_rcpt-like"/>
</dbReference>
<protein>
    <submittedName>
        <fullName evidence="19">Ferrichrome-iron receptor</fullName>
    </submittedName>
</protein>
<dbReference type="GO" id="GO:0038023">
    <property type="term" value="F:signaling receptor activity"/>
    <property type="evidence" value="ECO:0007669"/>
    <property type="project" value="InterPro"/>
</dbReference>
<dbReference type="AlphaFoldDB" id="Q7NNQ7"/>
<dbReference type="PANTHER" id="PTHR32552:SF68">
    <property type="entry name" value="FERRICHROME OUTER MEMBRANE TRANSPORTER_PHAGE RECEPTOR"/>
    <property type="match status" value="1"/>
</dbReference>
<dbReference type="GO" id="GO:0015891">
    <property type="term" value="P:siderophore transport"/>
    <property type="evidence" value="ECO:0007669"/>
    <property type="project" value="InterPro"/>
</dbReference>
<feature type="domain" description="TonB-dependent receptor plug" evidence="18">
    <location>
        <begin position="115"/>
        <end position="212"/>
    </location>
</feature>
<dbReference type="FunFam" id="2.40.170.20:FF:000005">
    <property type="entry name" value="TonB-dependent siderophore receptor"/>
    <property type="match status" value="1"/>
</dbReference>
<reference evidence="19 20" key="1">
    <citation type="journal article" date="2003" name="DNA Res.">
        <title>Complete genome structure of Gloeobacter violaceus PCC 7421, a cyanobacterium that lacks thylakoids.</title>
        <authorList>
            <person name="Nakamura Y."/>
            <person name="Kaneko T."/>
            <person name="Sato S."/>
            <person name="Mimuro M."/>
            <person name="Miyashita H."/>
            <person name="Tsuchiya T."/>
            <person name="Sasamoto S."/>
            <person name="Watanabe A."/>
            <person name="Kawashima K."/>
            <person name="Kishida Y."/>
            <person name="Kiyokawa C."/>
            <person name="Kohara M."/>
            <person name="Matsumoto M."/>
            <person name="Matsuno A."/>
            <person name="Nakazaki N."/>
            <person name="Shimpo S."/>
            <person name="Takeuchi C."/>
            <person name="Yamada M."/>
            <person name="Tabata S."/>
        </authorList>
    </citation>
    <scope>NUCLEOTIDE SEQUENCE [LARGE SCALE GENOMIC DNA]</scope>
    <source>
        <strain evidence="20">ATCC 29082 / PCC 7421</strain>
    </source>
</reference>
<keyword evidence="6 13" id="KW-0812">Transmembrane</keyword>
<keyword evidence="20" id="KW-1185">Reference proteome</keyword>
<evidence type="ECO:0000256" key="3">
    <source>
        <dbReference type="ARBA" id="ARBA00022448"/>
    </source>
</evidence>
<evidence type="ECO:0000256" key="14">
    <source>
        <dbReference type="RuleBase" id="RU003357"/>
    </source>
</evidence>
<dbReference type="SUPFAM" id="SSF56935">
    <property type="entry name" value="Porins"/>
    <property type="match status" value="1"/>
</dbReference>
<dbReference type="GO" id="GO:0009279">
    <property type="term" value="C:cell outer membrane"/>
    <property type="evidence" value="ECO:0000318"/>
    <property type="project" value="GO_Central"/>
</dbReference>
<evidence type="ECO:0000256" key="4">
    <source>
        <dbReference type="ARBA" id="ARBA00022452"/>
    </source>
</evidence>
<evidence type="ECO:0000259" key="17">
    <source>
        <dbReference type="Pfam" id="PF00593"/>
    </source>
</evidence>
<feature type="signal peptide" evidence="16">
    <location>
        <begin position="1"/>
        <end position="30"/>
    </location>
</feature>
<evidence type="ECO:0000259" key="18">
    <source>
        <dbReference type="Pfam" id="PF07715"/>
    </source>
</evidence>
<dbReference type="KEGG" id="gvi:glr0353"/>
<comment type="similarity">
    <text evidence="2 13 14">Belongs to the TonB-dependent receptor family.</text>
</comment>
<evidence type="ECO:0000256" key="13">
    <source>
        <dbReference type="PROSITE-ProRule" id="PRU01360"/>
    </source>
</evidence>
<proteinExistence type="inferred from homology"/>
<dbReference type="PATRIC" id="fig|251221.4.peg.360"/>
<dbReference type="Gene3D" id="2.170.130.10">
    <property type="entry name" value="TonB-dependent receptor, plug domain"/>
    <property type="match status" value="1"/>
</dbReference>
<keyword evidence="5" id="KW-0410">Iron transport</keyword>
<keyword evidence="8" id="KW-0408">Iron</keyword>
<dbReference type="STRING" id="251221.gene:10757825"/>
<dbReference type="Pfam" id="PF00593">
    <property type="entry name" value="TonB_dep_Rec_b-barrel"/>
    <property type="match status" value="1"/>
</dbReference>
<dbReference type="InterPro" id="IPR036942">
    <property type="entry name" value="Beta-barrel_TonB_sf"/>
</dbReference>
<dbReference type="InterPro" id="IPR037066">
    <property type="entry name" value="Plug_dom_sf"/>
</dbReference>
<dbReference type="InParanoid" id="Q7NNQ7"/>
<evidence type="ECO:0000256" key="15">
    <source>
        <dbReference type="SAM" id="MobiDB-lite"/>
    </source>
</evidence>
<dbReference type="Proteomes" id="UP000000557">
    <property type="component" value="Chromosome"/>
</dbReference>
<name>Q7NNQ7_GLOVI</name>
<dbReference type="InterPro" id="IPR000531">
    <property type="entry name" value="Beta-barrel_TonB"/>
</dbReference>
<evidence type="ECO:0000256" key="2">
    <source>
        <dbReference type="ARBA" id="ARBA00009810"/>
    </source>
</evidence>
<dbReference type="GO" id="GO:0015344">
    <property type="term" value="F:siderophore uptake transmembrane transporter activity"/>
    <property type="evidence" value="ECO:0000318"/>
    <property type="project" value="GO_Central"/>
</dbReference>
<dbReference type="CDD" id="cd01347">
    <property type="entry name" value="ligand_gated_channel"/>
    <property type="match status" value="1"/>
</dbReference>
<evidence type="ECO:0000256" key="8">
    <source>
        <dbReference type="ARBA" id="ARBA00023004"/>
    </source>
</evidence>
<dbReference type="RefSeq" id="WP_011140357.1">
    <property type="nucleotide sequence ID" value="NC_005125.1"/>
</dbReference>
<dbReference type="PROSITE" id="PS51257">
    <property type="entry name" value="PROKAR_LIPOPROTEIN"/>
    <property type="match status" value="1"/>
</dbReference>
<reference evidence="19 20" key="2">
    <citation type="journal article" date="2003" name="DNA Res.">
        <title>Complete genome structure of Gloeobacter violaceus PCC 7421, a cyanobacterium that lacks thylakoids (supplement).</title>
        <authorList>
            <person name="Nakamura Y."/>
            <person name="Kaneko T."/>
            <person name="Sato S."/>
            <person name="Mimuro M."/>
            <person name="Miyashita H."/>
            <person name="Tsuchiya T."/>
            <person name="Sasamoto S."/>
            <person name="Watanabe A."/>
            <person name="Kawashima K."/>
            <person name="Kishida Y."/>
            <person name="Kiyokawa C."/>
            <person name="Kohara M."/>
            <person name="Matsumoto M."/>
            <person name="Matsuno A."/>
            <person name="Nakazaki N."/>
            <person name="Shimpo S."/>
            <person name="Takeuchi C."/>
            <person name="Yamada M."/>
            <person name="Tabata S."/>
        </authorList>
    </citation>
    <scope>NUCLEOTIDE SEQUENCE [LARGE SCALE GENOMIC DNA]</scope>
    <source>
        <strain evidence="20">ATCC 29082 / PCC 7421</strain>
    </source>
</reference>
<evidence type="ECO:0000256" key="7">
    <source>
        <dbReference type="ARBA" id="ARBA00022729"/>
    </source>
</evidence>